<feature type="transmembrane region" description="Helical" evidence="2">
    <location>
        <begin position="45"/>
        <end position="65"/>
    </location>
</feature>
<dbReference type="PANTHER" id="PTHR45463:SF8">
    <property type="entry name" value="OS09G0392200 PROTEIN"/>
    <property type="match status" value="1"/>
</dbReference>
<dbReference type="Pfam" id="PF03478">
    <property type="entry name" value="Beta-prop_KIB1-4"/>
    <property type="match status" value="1"/>
</dbReference>
<dbReference type="Pfam" id="PF00646">
    <property type="entry name" value="F-box"/>
    <property type="match status" value="1"/>
</dbReference>
<feature type="region of interest" description="Disordered" evidence="1">
    <location>
        <begin position="1"/>
        <end position="26"/>
    </location>
</feature>
<keyword evidence="2" id="KW-0812">Transmembrane</keyword>
<evidence type="ECO:0000256" key="1">
    <source>
        <dbReference type="SAM" id="MobiDB-lite"/>
    </source>
</evidence>
<keyword evidence="2" id="KW-0472">Membrane</keyword>
<dbReference type="Proteomes" id="UP001157418">
    <property type="component" value="Unassembled WGS sequence"/>
</dbReference>
<keyword evidence="6" id="KW-1185">Reference proteome</keyword>
<evidence type="ECO:0000259" key="4">
    <source>
        <dbReference type="Pfam" id="PF03478"/>
    </source>
</evidence>
<gene>
    <name evidence="5" type="ORF">LVIROSA_LOCUS34490</name>
</gene>
<proteinExistence type="predicted"/>
<dbReference type="InterPro" id="IPR005174">
    <property type="entry name" value="KIB1-4_b-propeller"/>
</dbReference>
<evidence type="ECO:0000313" key="5">
    <source>
        <dbReference type="EMBL" id="CAH1448977.1"/>
    </source>
</evidence>
<protein>
    <recommendedName>
        <fullName evidence="7">F-box domain-containing protein</fullName>
    </recommendedName>
</protein>
<evidence type="ECO:0000256" key="2">
    <source>
        <dbReference type="SAM" id="Phobius"/>
    </source>
</evidence>
<dbReference type="AlphaFoldDB" id="A0AAU9PG08"/>
<comment type="caution">
    <text evidence="5">The sequence shown here is derived from an EMBL/GenBank/DDBJ whole genome shotgun (WGS) entry which is preliminary data.</text>
</comment>
<dbReference type="PANTHER" id="PTHR45463">
    <property type="entry name" value="OS09G0392200 PROTEIN"/>
    <property type="match status" value="1"/>
</dbReference>
<organism evidence="5 6">
    <name type="scientific">Lactuca virosa</name>
    <dbReference type="NCBI Taxonomy" id="75947"/>
    <lineage>
        <taxon>Eukaryota</taxon>
        <taxon>Viridiplantae</taxon>
        <taxon>Streptophyta</taxon>
        <taxon>Embryophyta</taxon>
        <taxon>Tracheophyta</taxon>
        <taxon>Spermatophyta</taxon>
        <taxon>Magnoliopsida</taxon>
        <taxon>eudicotyledons</taxon>
        <taxon>Gunneridae</taxon>
        <taxon>Pentapetalae</taxon>
        <taxon>asterids</taxon>
        <taxon>campanulids</taxon>
        <taxon>Asterales</taxon>
        <taxon>Asteraceae</taxon>
        <taxon>Cichorioideae</taxon>
        <taxon>Cichorieae</taxon>
        <taxon>Lactucinae</taxon>
        <taxon>Lactuca</taxon>
    </lineage>
</organism>
<dbReference type="InterPro" id="IPR001810">
    <property type="entry name" value="F-box_dom"/>
</dbReference>
<evidence type="ECO:0000259" key="3">
    <source>
        <dbReference type="Pfam" id="PF00646"/>
    </source>
</evidence>
<dbReference type="SUPFAM" id="SSF81383">
    <property type="entry name" value="F-box domain"/>
    <property type="match status" value="1"/>
</dbReference>
<accession>A0AAU9PG08</accession>
<feature type="domain" description="KIB1-4 beta-propeller" evidence="4">
    <location>
        <begin position="112"/>
        <end position="302"/>
    </location>
</feature>
<dbReference type="Gene3D" id="1.20.1280.50">
    <property type="match status" value="1"/>
</dbReference>
<evidence type="ECO:0000313" key="6">
    <source>
        <dbReference type="Proteomes" id="UP001157418"/>
    </source>
</evidence>
<dbReference type="InterPro" id="IPR036047">
    <property type="entry name" value="F-box-like_dom_sf"/>
</dbReference>
<sequence>MTRNKNQDDDDNASSSSSSSSSSRKRFKNFDHNGVAFWSDINHDVLFLVMMQLGFVDFFAFSGVCKSWRSFALSNRNTFMASKPPMKISIEPRDNKEDSYCCLEDFKVQRFKTILPHSSDRICFGLTCGYLVLFGRETRDFWLVNPITKHELHFPYYPLYVAARIKKLRTILVFAPSISRWVFVLLHKKISFSIAGIQGWHHVSSTCIRDLQYFKGKIYTLHIDFSLRQLRLGLKQKHRWMLLTKNFPNPKLFNPQFVSSGENLYVMSHSGLLPKRVMELDFGEMKWVLPDKTMYAFFIGNRNYSAAFKLGSWADPQTQHKSSEYFLGDDKSRKCMFFYELMWYFPHDCLNVFRFDE</sequence>
<dbReference type="EMBL" id="CAKMRJ010005634">
    <property type="protein sequence ID" value="CAH1448977.1"/>
    <property type="molecule type" value="Genomic_DNA"/>
</dbReference>
<name>A0AAU9PG08_9ASTR</name>
<reference evidence="5 6" key="1">
    <citation type="submission" date="2022-01" db="EMBL/GenBank/DDBJ databases">
        <authorList>
            <person name="Xiong W."/>
            <person name="Schranz E."/>
        </authorList>
    </citation>
    <scope>NUCLEOTIDE SEQUENCE [LARGE SCALE GENOMIC DNA]</scope>
</reference>
<feature type="domain" description="F-box" evidence="3">
    <location>
        <begin position="38"/>
        <end position="78"/>
    </location>
</feature>
<evidence type="ECO:0008006" key="7">
    <source>
        <dbReference type="Google" id="ProtNLM"/>
    </source>
</evidence>
<keyword evidence="2" id="KW-1133">Transmembrane helix</keyword>